<organism evidence="3 4">
    <name type="scientific">Coprinopsis marcescibilis</name>
    <name type="common">Agaric fungus</name>
    <name type="synonym">Psathyrella marcescibilis</name>
    <dbReference type="NCBI Taxonomy" id="230819"/>
    <lineage>
        <taxon>Eukaryota</taxon>
        <taxon>Fungi</taxon>
        <taxon>Dikarya</taxon>
        <taxon>Basidiomycota</taxon>
        <taxon>Agaricomycotina</taxon>
        <taxon>Agaricomycetes</taxon>
        <taxon>Agaricomycetidae</taxon>
        <taxon>Agaricales</taxon>
        <taxon>Agaricineae</taxon>
        <taxon>Psathyrellaceae</taxon>
        <taxon>Coprinopsis</taxon>
    </lineage>
</organism>
<dbReference type="Proteomes" id="UP000307440">
    <property type="component" value="Unassembled WGS sequence"/>
</dbReference>
<dbReference type="Pfam" id="PF13391">
    <property type="entry name" value="HNH_2"/>
    <property type="match status" value="1"/>
</dbReference>
<evidence type="ECO:0000256" key="1">
    <source>
        <dbReference type="SAM" id="MobiDB-lite"/>
    </source>
</evidence>
<dbReference type="AlphaFoldDB" id="A0A5C3KCP2"/>
<dbReference type="InterPro" id="IPR003615">
    <property type="entry name" value="HNH_nuc"/>
</dbReference>
<gene>
    <name evidence="3" type="ORF">FA15DRAFT_689918</name>
</gene>
<dbReference type="OrthoDB" id="3269637at2759"/>
<feature type="domain" description="HNH nuclease" evidence="2">
    <location>
        <begin position="142"/>
        <end position="204"/>
    </location>
</feature>
<proteinExistence type="predicted"/>
<sequence>MSIELWEVYAQFPRAVTIGAELDISPSNWRWIHCLTLPLQTLIAIQISQKPYKWIRYAIGVVVGAEGDLSLRPDVLDAVDYNASLPTESTTLYYHINDEERRRMSPADPNNVRTMTDITSSVATVRRFQFHKEVAERDGDACVLTNANPDYCDAVHLLPHSKGDAYITTYTQRRSRDPTGTDIVQDINSIRNGLFLNALTHRALGTNIAFLMTPNFAMTTSDINPTAPPTQTRCTAHAFTPGDPFALGTPSLKSGTPIRISASPEWPPAIIFDAVYASSVLHHFGSQTLKDETLSTGGVVAAAQAGGKEIAGESAGATVRCNGRKGPECGPDPLDMLMTLPYILMTREERLGVTRAAQEKAQAAEQTRVREKVETWMKQVDPPEQDPGI</sequence>
<evidence type="ECO:0000259" key="2">
    <source>
        <dbReference type="Pfam" id="PF13391"/>
    </source>
</evidence>
<dbReference type="EMBL" id="ML210467">
    <property type="protein sequence ID" value="TFK17750.1"/>
    <property type="molecule type" value="Genomic_DNA"/>
</dbReference>
<protein>
    <recommendedName>
        <fullName evidence="2">HNH nuclease domain-containing protein</fullName>
    </recommendedName>
</protein>
<evidence type="ECO:0000313" key="4">
    <source>
        <dbReference type="Proteomes" id="UP000307440"/>
    </source>
</evidence>
<name>A0A5C3KCP2_COPMA</name>
<keyword evidence="4" id="KW-1185">Reference proteome</keyword>
<reference evidence="3 4" key="1">
    <citation type="journal article" date="2019" name="Nat. Ecol. Evol.">
        <title>Megaphylogeny resolves global patterns of mushroom evolution.</title>
        <authorList>
            <person name="Varga T."/>
            <person name="Krizsan K."/>
            <person name="Foldi C."/>
            <person name="Dima B."/>
            <person name="Sanchez-Garcia M."/>
            <person name="Sanchez-Ramirez S."/>
            <person name="Szollosi G.J."/>
            <person name="Szarkandi J.G."/>
            <person name="Papp V."/>
            <person name="Albert L."/>
            <person name="Andreopoulos W."/>
            <person name="Angelini C."/>
            <person name="Antonin V."/>
            <person name="Barry K.W."/>
            <person name="Bougher N.L."/>
            <person name="Buchanan P."/>
            <person name="Buyck B."/>
            <person name="Bense V."/>
            <person name="Catcheside P."/>
            <person name="Chovatia M."/>
            <person name="Cooper J."/>
            <person name="Damon W."/>
            <person name="Desjardin D."/>
            <person name="Finy P."/>
            <person name="Geml J."/>
            <person name="Haridas S."/>
            <person name="Hughes K."/>
            <person name="Justo A."/>
            <person name="Karasinski D."/>
            <person name="Kautmanova I."/>
            <person name="Kiss B."/>
            <person name="Kocsube S."/>
            <person name="Kotiranta H."/>
            <person name="LaButti K.M."/>
            <person name="Lechner B.E."/>
            <person name="Liimatainen K."/>
            <person name="Lipzen A."/>
            <person name="Lukacs Z."/>
            <person name="Mihaltcheva S."/>
            <person name="Morgado L.N."/>
            <person name="Niskanen T."/>
            <person name="Noordeloos M.E."/>
            <person name="Ohm R.A."/>
            <person name="Ortiz-Santana B."/>
            <person name="Ovrebo C."/>
            <person name="Racz N."/>
            <person name="Riley R."/>
            <person name="Savchenko A."/>
            <person name="Shiryaev A."/>
            <person name="Soop K."/>
            <person name="Spirin V."/>
            <person name="Szebenyi C."/>
            <person name="Tomsovsky M."/>
            <person name="Tulloss R.E."/>
            <person name="Uehling J."/>
            <person name="Grigoriev I.V."/>
            <person name="Vagvolgyi C."/>
            <person name="Papp T."/>
            <person name="Martin F.M."/>
            <person name="Miettinen O."/>
            <person name="Hibbett D.S."/>
            <person name="Nagy L.G."/>
        </authorList>
    </citation>
    <scope>NUCLEOTIDE SEQUENCE [LARGE SCALE GENOMIC DNA]</scope>
    <source>
        <strain evidence="3 4">CBS 121175</strain>
    </source>
</reference>
<evidence type="ECO:0000313" key="3">
    <source>
        <dbReference type="EMBL" id="TFK17750.1"/>
    </source>
</evidence>
<feature type="region of interest" description="Disordered" evidence="1">
    <location>
        <begin position="362"/>
        <end position="389"/>
    </location>
</feature>
<accession>A0A5C3KCP2</accession>